<evidence type="ECO:0000313" key="4">
    <source>
        <dbReference type="Proteomes" id="UP000625527"/>
    </source>
</evidence>
<comment type="caution">
    <text evidence="3">The sequence shown here is derived from an EMBL/GenBank/DDBJ whole genome shotgun (WGS) entry which is preliminary data.</text>
</comment>
<evidence type="ECO:0000256" key="2">
    <source>
        <dbReference type="SAM" id="Phobius"/>
    </source>
</evidence>
<feature type="region of interest" description="Disordered" evidence="1">
    <location>
        <begin position="140"/>
        <end position="185"/>
    </location>
</feature>
<dbReference type="EMBL" id="JADAQT010000088">
    <property type="protein sequence ID" value="MBE1876644.1"/>
    <property type="molecule type" value="Genomic_DNA"/>
</dbReference>
<name>A0ABR9MZ23_9MICO</name>
<sequence>MTAALDGGAFILIPLIPAALCAFIVIGGLVVGTRDAALWSVRNLRAALARPTLTLHGRAVEKRRVHDGAVVRTVVAKHASNDHYIHVRFPAHTRHPRLGPGPVELDLFAGTKVAGPGRLRQRSRLTILVPEVVLGSRVAPEAPAITDDTEGADDAVWSGDDGWEADISPPRHDRPDDTDLDMDAD</sequence>
<evidence type="ECO:0000313" key="3">
    <source>
        <dbReference type="EMBL" id="MBE1876644.1"/>
    </source>
</evidence>
<keyword evidence="2" id="KW-0472">Membrane</keyword>
<gene>
    <name evidence="3" type="ORF">IHE71_13110</name>
</gene>
<accession>A0ABR9MZ23</accession>
<keyword evidence="4" id="KW-1185">Reference proteome</keyword>
<feature type="transmembrane region" description="Helical" evidence="2">
    <location>
        <begin position="12"/>
        <end position="32"/>
    </location>
</feature>
<protein>
    <submittedName>
        <fullName evidence="3">Uncharacterized protein</fullName>
    </submittedName>
</protein>
<proteinExistence type="predicted"/>
<keyword evidence="2" id="KW-1133">Transmembrane helix</keyword>
<dbReference type="Proteomes" id="UP000625527">
    <property type="component" value="Unassembled WGS sequence"/>
</dbReference>
<evidence type="ECO:0000256" key="1">
    <source>
        <dbReference type="SAM" id="MobiDB-lite"/>
    </source>
</evidence>
<organism evidence="3 4">
    <name type="scientific">Myceligenerans pegani</name>
    <dbReference type="NCBI Taxonomy" id="2776917"/>
    <lineage>
        <taxon>Bacteria</taxon>
        <taxon>Bacillati</taxon>
        <taxon>Actinomycetota</taxon>
        <taxon>Actinomycetes</taxon>
        <taxon>Micrococcales</taxon>
        <taxon>Promicromonosporaceae</taxon>
        <taxon>Myceligenerans</taxon>
    </lineage>
</organism>
<keyword evidence="2" id="KW-0812">Transmembrane</keyword>
<reference evidence="3 4" key="1">
    <citation type="submission" date="2020-10" db="EMBL/GenBank/DDBJ databases">
        <title>Myceligenerans pegani sp. nov., an endophytic actinomycete isolated from Peganum harmala L. in Xinjiang, China.</title>
        <authorList>
            <person name="Xin L."/>
        </authorList>
    </citation>
    <scope>NUCLEOTIDE SEQUENCE [LARGE SCALE GENOMIC DNA]</scope>
    <source>
        <strain evidence="3 4">TRM65318</strain>
    </source>
</reference>
<dbReference type="RefSeq" id="WP_192863210.1">
    <property type="nucleotide sequence ID" value="NZ_JADAQT010000088.1"/>
</dbReference>